<organism evidence="4 5">
    <name type="scientific">Pygocentrus nattereri</name>
    <name type="common">Red-bellied piranha</name>
    <dbReference type="NCBI Taxonomy" id="42514"/>
    <lineage>
        <taxon>Eukaryota</taxon>
        <taxon>Metazoa</taxon>
        <taxon>Chordata</taxon>
        <taxon>Craniata</taxon>
        <taxon>Vertebrata</taxon>
        <taxon>Euteleostomi</taxon>
        <taxon>Actinopterygii</taxon>
        <taxon>Neopterygii</taxon>
        <taxon>Teleostei</taxon>
        <taxon>Ostariophysi</taxon>
        <taxon>Characiformes</taxon>
        <taxon>Characoidei</taxon>
        <taxon>Pygocentrus</taxon>
    </lineage>
</organism>
<dbReference type="PROSITE" id="PS50835">
    <property type="entry name" value="IG_LIKE"/>
    <property type="match status" value="2"/>
</dbReference>
<reference evidence="4" key="2">
    <citation type="submission" date="2025-08" db="UniProtKB">
        <authorList>
            <consortium name="Ensembl"/>
        </authorList>
    </citation>
    <scope>IDENTIFICATION</scope>
</reference>
<feature type="signal peptide" evidence="2">
    <location>
        <begin position="1"/>
        <end position="22"/>
    </location>
</feature>
<evidence type="ECO:0000259" key="3">
    <source>
        <dbReference type="PROSITE" id="PS50835"/>
    </source>
</evidence>
<proteinExistence type="predicted"/>
<keyword evidence="1" id="KW-0472">Membrane</keyword>
<reference evidence="4" key="3">
    <citation type="submission" date="2025-09" db="UniProtKB">
        <authorList>
            <consortium name="Ensembl"/>
        </authorList>
    </citation>
    <scope>IDENTIFICATION</scope>
</reference>
<accession>A0AAR2M2N9</accession>
<dbReference type="SUPFAM" id="SSF48726">
    <property type="entry name" value="Immunoglobulin"/>
    <property type="match status" value="2"/>
</dbReference>
<sequence length="450" mass="50610">MPLQISLRHLLLFQLMVLGAFGQDWSVKYTQTRKCALKGSTVYMSSDYRYPSHLEVVKRFWAINPAKNVEPVDLTTDPEYSGRTEYFEGGNKLFYLKLMNVTERDEHMYCIRITTNIESQRYLFYPGVTLNVTGQFLESPERVSEGNTTRLTCWTTCPLPDRPTYIWYKNGRCVDRNDKETNVLSLRPTRIEDTGSYSCAVRGYEGLPSPAVVLSVRYSPKNISVSISPSGEIVEGSSVTLTCSCNANPPADEYSWFKQKQFLGKGKDYTISNISSEDGGEYKCKTSNAEGQRYSSSVMLNVVVGPTMVHHAVIAIIVSCTIIFFAVSMVFLRRKKMCCWSQDRTAKQENIYSNMAVQTPTNSAPLSNTGPVYQDENQYASIAHHDDGSSASASGAFEEVQYASVQHRRDKVVKKALEEENVPYASVSFNRSPRPAEMLDDPSVIYSTVK</sequence>
<keyword evidence="5" id="KW-1185">Reference proteome</keyword>
<name>A0AAR2M2N9_PYGNA</name>
<dbReference type="SMART" id="SM00408">
    <property type="entry name" value="IGc2"/>
    <property type="match status" value="2"/>
</dbReference>
<dbReference type="Pfam" id="PF13927">
    <property type="entry name" value="Ig_3"/>
    <property type="match status" value="1"/>
</dbReference>
<keyword evidence="1" id="KW-1133">Transmembrane helix</keyword>
<feature type="chain" id="PRO_5043916383" description="Ig-like domain-containing protein" evidence="2">
    <location>
        <begin position="23"/>
        <end position="450"/>
    </location>
</feature>
<dbReference type="AlphaFoldDB" id="A0AAR2M2N9"/>
<feature type="domain" description="Ig-like" evidence="3">
    <location>
        <begin position="220"/>
        <end position="301"/>
    </location>
</feature>
<protein>
    <recommendedName>
        <fullName evidence="3">Ig-like domain-containing protein</fullName>
    </recommendedName>
</protein>
<keyword evidence="2" id="KW-0732">Signal</keyword>
<dbReference type="InterPro" id="IPR003598">
    <property type="entry name" value="Ig_sub2"/>
</dbReference>
<evidence type="ECO:0000256" key="1">
    <source>
        <dbReference type="SAM" id="Phobius"/>
    </source>
</evidence>
<dbReference type="InterPro" id="IPR036179">
    <property type="entry name" value="Ig-like_dom_sf"/>
</dbReference>
<dbReference type="GeneTree" id="ENSGT01010000222294"/>
<keyword evidence="1" id="KW-0812">Transmembrane</keyword>
<dbReference type="Ensembl" id="ENSPNAT00000058756.1">
    <property type="protein sequence ID" value="ENSPNAP00000081177.1"/>
    <property type="gene ID" value="ENSPNAG00000030805.1"/>
</dbReference>
<dbReference type="PANTHER" id="PTHR46013:SF4">
    <property type="entry name" value="B-CELL RECEPTOR CD22-RELATED"/>
    <property type="match status" value="1"/>
</dbReference>
<feature type="domain" description="Ig-like" evidence="3">
    <location>
        <begin position="126"/>
        <end position="215"/>
    </location>
</feature>
<evidence type="ECO:0000313" key="4">
    <source>
        <dbReference type="Ensembl" id="ENSPNAP00000081177.1"/>
    </source>
</evidence>
<dbReference type="InterPro" id="IPR003599">
    <property type="entry name" value="Ig_sub"/>
</dbReference>
<evidence type="ECO:0000256" key="2">
    <source>
        <dbReference type="SAM" id="SignalP"/>
    </source>
</evidence>
<evidence type="ECO:0000313" key="5">
    <source>
        <dbReference type="Proteomes" id="UP001501920"/>
    </source>
</evidence>
<dbReference type="Proteomes" id="UP001501920">
    <property type="component" value="Chromosome 12"/>
</dbReference>
<dbReference type="PANTHER" id="PTHR46013">
    <property type="entry name" value="VASCULAR CELL ADHESION MOLECULE 1"/>
    <property type="match status" value="1"/>
</dbReference>
<dbReference type="Gene3D" id="2.60.40.10">
    <property type="entry name" value="Immunoglobulins"/>
    <property type="match status" value="3"/>
</dbReference>
<feature type="transmembrane region" description="Helical" evidence="1">
    <location>
        <begin position="308"/>
        <end position="332"/>
    </location>
</feature>
<dbReference type="InterPro" id="IPR007110">
    <property type="entry name" value="Ig-like_dom"/>
</dbReference>
<reference evidence="4 5" key="1">
    <citation type="submission" date="2020-10" db="EMBL/GenBank/DDBJ databases">
        <title>Pygocentrus nattereri (red-bellied piranha) genome, fPygNat1, primary haplotype.</title>
        <authorList>
            <person name="Myers G."/>
            <person name="Meyer A."/>
            <person name="Karagic N."/>
            <person name="Pippel M."/>
            <person name="Winkler S."/>
            <person name="Tracey A."/>
            <person name="Wood J."/>
            <person name="Formenti G."/>
            <person name="Howe K."/>
            <person name="Fedrigo O."/>
            <person name="Jarvis E.D."/>
        </authorList>
    </citation>
    <scope>NUCLEOTIDE SEQUENCE [LARGE SCALE GENOMIC DNA]</scope>
</reference>
<dbReference type="SMART" id="SM00409">
    <property type="entry name" value="IG"/>
    <property type="match status" value="3"/>
</dbReference>
<dbReference type="InterPro" id="IPR013783">
    <property type="entry name" value="Ig-like_fold"/>
</dbReference>
<dbReference type="Pfam" id="PF13895">
    <property type="entry name" value="Ig_2"/>
    <property type="match status" value="1"/>
</dbReference>